<reference evidence="1" key="1">
    <citation type="submission" date="2022-04" db="EMBL/GenBank/DDBJ databases">
        <title>Carnegiea gigantea Genome sequencing and assembly v2.</title>
        <authorList>
            <person name="Copetti D."/>
            <person name="Sanderson M.J."/>
            <person name="Burquez A."/>
            <person name="Wojciechowski M.F."/>
        </authorList>
    </citation>
    <scope>NUCLEOTIDE SEQUENCE</scope>
    <source>
        <strain evidence="1">SGP5-SGP5p</strain>
        <tissue evidence="1">Aerial part</tissue>
    </source>
</reference>
<keyword evidence="2" id="KW-1185">Reference proteome</keyword>
<dbReference type="EMBL" id="JAKOGI010002515">
    <property type="protein sequence ID" value="KAJ8421823.1"/>
    <property type="molecule type" value="Genomic_DNA"/>
</dbReference>
<sequence length="180" mass="20129">MASNKPINTSLPYANRPKVPTGSSIKCLASDKSSRRRNLKCPIVESFQLGDDIEAQDAIFMPWRSLSNPQDNINEEYESKVIINMGAPYPSWDYGAFDVIMYRFSSSKGKKESKGKWSEKIVRGIPGGWRISQSDGNVMLIVPDWLHGLKSSHKEIMVEKIMGIHNISGVQIKIIVAFVG</sequence>
<proteinExistence type="predicted"/>
<accession>A0A9Q1GNL1</accession>
<dbReference type="Proteomes" id="UP001153076">
    <property type="component" value="Unassembled WGS sequence"/>
</dbReference>
<evidence type="ECO:0000313" key="2">
    <source>
        <dbReference type="Proteomes" id="UP001153076"/>
    </source>
</evidence>
<protein>
    <submittedName>
        <fullName evidence="1">Uncharacterized protein</fullName>
    </submittedName>
</protein>
<dbReference type="AlphaFoldDB" id="A0A9Q1GNL1"/>
<name>A0A9Q1GNL1_9CARY</name>
<comment type="caution">
    <text evidence="1">The sequence shown here is derived from an EMBL/GenBank/DDBJ whole genome shotgun (WGS) entry which is preliminary data.</text>
</comment>
<organism evidence="1 2">
    <name type="scientific">Carnegiea gigantea</name>
    <dbReference type="NCBI Taxonomy" id="171969"/>
    <lineage>
        <taxon>Eukaryota</taxon>
        <taxon>Viridiplantae</taxon>
        <taxon>Streptophyta</taxon>
        <taxon>Embryophyta</taxon>
        <taxon>Tracheophyta</taxon>
        <taxon>Spermatophyta</taxon>
        <taxon>Magnoliopsida</taxon>
        <taxon>eudicotyledons</taxon>
        <taxon>Gunneridae</taxon>
        <taxon>Pentapetalae</taxon>
        <taxon>Caryophyllales</taxon>
        <taxon>Cactineae</taxon>
        <taxon>Cactaceae</taxon>
        <taxon>Cactoideae</taxon>
        <taxon>Echinocereeae</taxon>
        <taxon>Carnegiea</taxon>
    </lineage>
</organism>
<evidence type="ECO:0000313" key="1">
    <source>
        <dbReference type="EMBL" id="KAJ8421823.1"/>
    </source>
</evidence>
<gene>
    <name evidence="1" type="ORF">Cgig2_027859</name>
</gene>